<dbReference type="PANTHER" id="PTHR46268">
    <property type="entry name" value="STRESS RESPONSE PROTEIN NHAX"/>
    <property type="match status" value="1"/>
</dbReference>
<feature type="non-terminal residue" evidence="2">
    <location>
        <position position="1"/>
    </location>
</feature>
<dbReference type="AlphaFoldDB" id="M2Z6L0"/>
<dbReference type="Proteomes" id="UP000011744">
    <property type="component" value="Unassembled WGS sequence"/>
</dbReference>
<accession>M2Z6L0</accession>
<reference evidence="2 3" key="1">
    <citation type="journal article" date="2014" name="Genome Announc.">
        <title>Draft Genome Sequence of Magnetospirillum sp. Strain SO-1, a Freshwater Magnetotactic Bacterium Isolated from the Ol'khovka River, Russia.</title>
        <authorList>
            <person name="Grouzdev D.S."/>
            <person name="Dziuba M.V."/>
            <person name="Sukhacheva M.S."/>
            <person name="Mardanov A.V."/>
            <person name="Beletskiy A.V."/>
            <person name="Kuznetsov B.B."/>
            <person name="Skryabin K.G."/>
        </authorList>
    </citation>
    <scope>NUCLEOTIDE SEQUENCE [LARGE SCALE GENOMIC DNA]</scope>
    <source>
        <strain evidence="2 3">SO-1</strain>
    </source>
</reference>
<dbReference type="EMBL" id="AONQ01000024">
    <property type="protein sequence ID" value="EME69950.1"/>
    <property type="molecule type" value="Genomic_DNA"/>
</dbReference>
<dbReference type="Gene3D" id="3.40.50.12370">
    <property type="match status" value="1"/>
</dbReference>
<comment type="similarity">
    <text evidence="1">Belongs to the universal stress protein A family.</text>
</comment>
<dbReference type="eggNOG" id="COG0589">
    <property type="taxonomic scope" value="Bacteria"/>
</dbReference>
<dbReference type="RefSeq" id="WP_008617079.1">
    <property type="nucleotide sequence ID" value="NZ_AONQ01000024.1"/>
</dbReference>
<dbReference type="SUPFAM" id="SSF52402">
    <property type="entry name" value="Adenine nucleotide alpha hydrolases-like"/>
    <property type="match status" value="2"/>
</dbReference>
<comment type="caution">
    <text evidence="2">The sequence shown here is derived from an EMBL/GenBank/DDBJ whole genome shotgun (WGS) entry which is preliminary data.</text>
</comment>
<keyword evidence="3" id="KW-1185">Reference proteome</keyword>
<dbReference type="PANTHER" id="PTHR46268:SF6">
    <property type="entry name" value="UNIVERSAL STRESS PROTEIN UP12"/>
    <property type="match status" value="1"/>
</dbReference>
<protein>
    <submittedName>
        <fullName evidence="2">Universal stress protein UspA-like nucleotide-binding protein</fullName>
    </submittedName>
</protein>
<proteinExistence type="inferred from homology"/>
<evidence type="ECO:0000313" key="2">
    <source>
        <dbReference type="EMBL" id="EME69950.1"/>
    </source>
</evidence>
<sequence>APEYWRNRGRFNVKDILVHLDGGERDSVRLDMAIGLAKRHGAVLTGLFARIDSFKPSAVARHASDVLVKVRNGAKAVFDAAVKEAGIASRWWQLSHGEPGHVLSETMFCARYADLVVMGQFESKTKQVPEDLVEHVVLHCGRPVLVVPHSGSFPTLGEHMVVAWNADREAVRALNDAKPLMVATGGVTVLSLHATTDEGGASMGDVPHVDVVDHLSRWGIDARLERMPVDGLDKMDVLLSRLCDLGADLLVMGAHSHSALVPWHAGGAAYILRHMTIPTLLSN</sequence>
<evidence type="ECO:0000313" key="3">
    <source>
        <dbReference type="Proteomes" id="UP000011744"/>
    </source>
</evidence>
<dbReference type="STRING" id="1244869.H261_10387"/>
<dbReference type="CDD" id="cd00293">
    <property type="entry name" value="USP-like"/>
    <property type="match status" value="1"/>
</dbReference>
<name>M2Z6L0_9PROT</name>
<evidence type="ECO:0000256" key="1">
    <source>
        <dbReference type="ARBA" id="ARBA00008791"/>
    </source>
</evidence>
<organism evidence="2 3">
    <name type="scientific">Paramagnetospirillum caucaseum</name>
    <dbReference type="NCBI Taxonomy" id="1244869"/>
    <lineage>
        <taxon>Bacteria</taxon>
        <taxon>Pseudomonadati</taxon>
        <taxon>Pseudomonadota</taxon>
        <taxon>Alphaproteobacteria</taxon>
        <taxon>Rhodospirillales</taxon>
        <taxon>Magnetospirillaceae</taxon>
        <taxon>Paramagnetospirillum</taxon>
    </lineage>
</organism>
<dbReference type="PATRIC" id="fig|1244869.3.peg.2102"/>
<gene>
    <name evidence="2" type="ORF">H261_10387</name>
</gene>